<protein>
    <submittedName>
        <fullName evidence="2">Uncharacterized protein</fullName>
    </submittedName>
</protein>
<organism evidence="2 3">
    <name type="scientific">Datura stramonium</name>
    <name type="common">Jimsonweed</name>
    <name type="synonym">Common thornapple</name>
    <dbReference type="NCBI Taxonomy" id="4076"/>
    <lineage>
        <taxon>Eukaryota</taxon>
        <taxon>Viridiplantae</taxon>
        <taxon>Streptophyta</taxon>
        <taxon>Embryophyta</taxon>
        <taxon>Tracheophyta</taxon>
        <taxon>Spermatophyta</taxon>
        <taxon>Magnoliopsida</taxon>
        <taxon>eudicotyledons</taxon>
        <taxon>Gunneridae</taxon>
        <taxon>Pentapetalae</taxon>
        <taxon>asterids</taxon>
        <taxon>lamiids</taxon>
        <taxon>Solanales</taxon>
        <taxon>Solanaceae</taxon>
        <taxon>Solanoideae</taxon>
        <taxon>Datureae</taxon>
        <taxon>Datura</taxon>
    </lineage>
</organism>
<reference evidence="2 3" key="1">
    <citation type="journal article" date="2021" name="BMC Genomics">
        <title>Datura genome reveals duplications of psychoactive alkaloid biosynthetic genes and high mutation rate following tissue culture.</title>
        <authorList>
            <person name="Rajewski A."/>
            <person name="Carter-House D."/>
            <person name="Stajich J."/>
            <person name="Litt A."/>
        </authorList>
    </citation>
    <scope>NUCLEOTIDE SEQUENCE [LARGE SCALE GENOMIC DNA]</scope>
    <source>
        <strain evidence="2">AR-01</strain>
    </source>
</reference>
<feature type="compositionally biased region" description="Low complexity" evidence="1">
    <location>
        <begin position="17"/>
        <end position="30"/>
    </location>
</feature>
<feature type="region of interest" description="Disordered" evidence="1">
    <location>
        <begin position="1"/>
        <end position="43"/>
    </location>
</feature>
<evidence type="ECO:0000313" key="2">
    <source>
        <dbReference type="EMBL" id="MCD9646892.1"/>
    </source>
</evidence>
<keyword evidence="3" id="KW-1185">Reference proteome</keyword>
<dbReference type="EMBL" id="JACEIK010004949">
    <property type="protein sequence ID" value="MCD9646892.1"/>
    <property type="molecule type" value="Genomic_DNA"/>
</dbReference>
<comment type="caution">
    <text evidence="2">The sequence shown here is derived from an EMBL/GenBank/DDBJ whole genome shotgun (WGS) entry which is preliminary data.</text>
</comment>
<sequence>MAKTPKTPHCSNKHLKSPSISSSPVEISDSSYDKFPKSSSSKTKKPCIKKLRFSSSIEFNLEDLQLFWGSGDKSKFITLKDRPFAHGQIIYLEQLEKSHCPENCQDFGKNSSLPYGMMISRILKASGIDLSKYPAKEVSSAYHNRAFASMGYILSEEKWHKKAGFKPKLKVVVDKPQSRVTSNVVQSILMENLLKDVEEIKASEGAIVDNL</sequence>
<name>A0ABS8VJ41_DATST</name>
<gene>
    <name evidence="2" type="ORF">HAX54_037133</name>
</gene>
<evidence type="ECO:0000313" key="3">
    <source>
        <dbReference type="Proteomes" id="UP000823775"/>
    </source>
</evidence>
<dbReference type="Proteomes" id="UP000823775">
    <property type="component" value="Unassembled WGS sequence"/>
</dbReference>
<accession>A0ABS8VJ41</accession>
<proteinExistence type="predicted"/>
<evidence type="ECO:0000256" key="1">
    <source>
        <dbReference type="SAM" id="MobiDB-lite"/>
    </source>
</evidence>